<feature type="domain" description="6-Cys" evidence="8">
    <location>
        <begin position="838"/>
        <end position="969"/>
    </location>
</feature>
<dbReference type="InterPro" id="IPR038160">
    <property type="entry name" value="6_CYS_dom_sf"/>
</dbReference>
<evidence type="ECO:0000259" key="8">
    <source>
        <dbReference type="PROSITE" id="PS51701"/>
    </source>
</evidence>
<name>A0A0S3J443_BABBO</name>
<organism evidence="9">
    <name type="scientific">Babesia bovis</name>
    <dbReference type="NCBI Taxonomy" id="5865"/>
    <lineage>
        <taxon>Eukaryota</taxon>
        <taxon>Sar</taxon>
        <taxon>Alveolata</taxon>
        <taxon>Apicomplexa</taxon>
        <taxon>Aconoidasida</taxon>
        <taxon>Piroplasmida</taxon>
        <taxon>Babesiidae</taxon>
        <taxon>Babesia</taxon>
    </lineage>
</organism>
<keyword evidence="7" id="KW-0325">Glycoprotein</keyword>
<sequence>MFVTMSSLRILSSQTTKLVLYVISALISLAINTNVCSADVVHDFMDDPAITNFAAVICVLNSHNDRFVSISCPDRVGDVNYTWHPRSSNDSYIERNAYISSQHGLETRPVSEIIISESVAPIWIFDRGINSTIFNIYVQRDEHYIMTENRLMLLCGPVDLELTPTLVSYLTNTVDLDHSHTIRRNTYSSLTRALDKYSSGIGVVYLRRNSFHHPLMGCGSRASPLFRNPNDVIIDEATGLRTCVVDPMSTLPIGFLCEGEIEPPDCFRYLISDNNYVHHPLVHRYMTAYNDTLLIVQPFVYLASPLIEGYCVCRDRVNSGVVAKLIVKPRYEYVCDINNMLMKNRLKYIRHFWCSFVLHPGSNVTIKFPADSDIILDDDGDEQIELKDDTPPNLFYTTFNPSSLRKLRILGSTKWNNHVLKRHYSEKLAGDALTLDVSNARKGLVKLSYDINKPLTMIGSYDSLCFYWRLLPRVNYPFEHIFATIRITLSLTHPYDVVGCETGEMRIFDPQSARRRCVWKSYTGIRRFYRQCIIHHNSGVIRTGIYCKPGEILMPANCSESAFDLSTGGSLPWPPSITNMHMRKVDGLQMFKFTINPIEVFSLSCNCITDRGIATSQLILESTYHEHNVLLIRPLFSAQRNERQIYVNKSDIIYDPSPSDDFLVSIKVNHEGRSISPGNTYSYECRYVYGSALSREWSSIFEQRYIEGSNSWLPRSLRWSYFEKIRRGSTYHLRSVNYNEYITGEKNTLVVKIKKNIGEENEMLEFSYRSSGILISKDPNNANSLSFHYLCGLRPDVGYGLVDRITEVDRERLNINDLRYPSGTYKLLEMVVVTTDPYVHGCGVTFTGEEIFKPDTVHITDANDGSSGCQVDLSEHRECGFYCPPPYVIDPPLCFQEVLVDGVVTPLSDISDSMVYHKSTHFSLLSLHHSHKQYNQERKMSPPLQCRCLSITGEVISTINIVNYYSNDSFKRPKGLMRVYRHILDELFGQ</sequence>
<proteinExistence type="predicted"/>
<dbReference type="EMBL" id="KT263568">
    <property type="protein sequence ID" value="ALR73033.1"/>
    <property type="molecule type" value="Genomic_DNA"/>
</dbReference>
<evidence type="ECO:0000256" key="3">
    <source>
        <dbReference type="ARBA" id="ARBA00022475"/>
    </source>
</evidence>
<keyword evidence="6" id="KW-1015">Disulfide bond</keyword>
<evidence type="ECO:0000256" key="6">
    <source>
        <dbReference type="ARBA" id="ARBA00023157"/>
    </source>
</evidence>
<dbReference type="AlphaFoldDB" id="A0A0S3J443"/>
<keyword evidence="3" id="KW-1003">Cell membrane</keyword>
<evidence type="ECO:0000256" key="1">
    <source>
        <dbReference type="ARBA" id="ARBA00004236"/>
    </source>
</evidence>
<protein>
    <recommendedName>
        <fullName evidence="8">6-Cys domain-containing protein</fullName>
    </recommendedName>
</protein>
<evidence type="ECO:0000256" key="7">
    <source>
        <dbReference type="ARBA" id="ARBA00023180"/>
    </source>
</evidence>
<evidence type="ECO:0000256" key="5">
    <source>
        <dbReference type="ARBA" id="ARBA00023136"/>
    </source>
</evidence>
<dbReference type="VEuPathDB" id="PiroplasmaDB:BBOV_II001190"/>
<evidence type="ECO:0000313" key="9">
    <source>
        <dbReference type="EMBL" id="ALR73033.1"/>
    </source>
</evidence>
<dbReference type="InterPro" id="IPR010884">
    <property type="entry name" value="6_CYS_dom"/>
</dbReference>
<dbReference type="GO" id="GO:0009986">
    <property type="term" value="C:cell surface"/>
    <property type="evidence" value="ECO:0007669"/>
    <property type="project" value="UniProtKB-SubCell"/>
</dbReference>
<dbReference type="PROSITE" id="PS51701">
    <property type="entry name" value="6_CYS"/>
    <property type="match status" value="1"/>
</dbReference>
<evidence type="ECO:0000256" key="2">
    <source>
        <dbReference type="ARBA" id="ARBA00004241"/>
    </source>
</evidence>
<dbReference type="Gene3D" id="2.60.40.2860">
    <property type="match status" value="1"/>
</dbReference>
<keyword evidence="5" id="KW-0472">Membrane</keyword>
<keyword evidence="4" id="KW-0732">Signal</keyword>
<comment type="subcellular location">
    <subcellularLocation>
        <location evidence="1">Cell membrane</location>
    </subcellularLocation>
    <subcellularLocation>
        <location evidence="2">Cell surface</location>
    </subcellularLocation>
</comment>
<dbReference type="Pfam" id="PF07422">
    <property type="entry name" value="s48_45"/>
    <property type="match status" value="1"/>
</dbReference>
<reference evidence="9" key="1">
    <citation type="submission" date="2015-07" db="EMBL/GenBank/DDBJ databases">
        <title>Members of the Bbo 6-cys gene family are differentially expressed during the B. bovis life cycle.</title>
        <authorList>
            <person name="Alzan H.F."/>
            <person name="Suarez C.E."/>
        </authorList>
    </citation>
    <scope>NUCLEOTIDE SEQUENCE</scope>
    <source>
        <strain evidence="9">T attenuated</strain>
    </source>
</reference>
<accession>A0A0S3J443</accession>
<evidence type="ECO:0000256" key="4">
    <source>
        <dbReference type="ARBA" id="ARBA00022729"/>
    </source>
</evidence>
<dbReference type="GO" id="GO:0005886">
    <property type="term" value="C:plasma membrane"/>
    <property type="evidence" value="ECO:0007669"/>
    <property type="project" value="UniProtKB-SubCell"/>
</dbReference>